<dbReference type="Gene3D" id="1.10.10.10">
    <property type="entry name" value="Winged helix-like DNA-binding domain superfamily/Winged helix DNA-binding domain"/>
    <property type="match status" value="1"/>
</dbReference>
<dbReference type="PROSITE" id="PS50987">
    <property type="entry name" value="HTH_ARSR_2"/>
    <property type="match status" value="1"/>
</dbReference>
<dbReference type="InterPro" id="IPR011991">
    <property type="entry name" value="ArsR-like_HTH"/>
</dbReference>
<dbReference type="NCBIfam" id="NF033788">
    <property type="entry name" value="HTH_metalloreg"/>
    <property type="match status" value="1"/>
</dbReference>
<dbReference type="PANTHER" id="PTHR43132:SF6">
    <property type="entry name" value="HTH-TYPE TRANSCRIPTIONAL REPRESSOR CZRA"/>
    <property type="match status" value="1"/>
</dbReference>
<dbReference type="EMBL" id="JBHSPH010000001">
    <property type="protein sequence ID" value="MFC5861301.1"/>
    <property type="molecule type" value="Genomic_DNA"/>
</dbReference>
<dbReference type="InterPro" id="IPR001845">
    <property type="entry name" value="HTH_ArsR_DNA-bd_dom"/>
</dbReference>
<organism evidence="5 6">
    <name type="scientific">Acidicapsa dinghuensis</name>
    <dbReference type="NCBI Taxonomy" id="2218256"/>
    <lineage>
        <taxon>Bacteria</taxon>
        <taxon>Pseudomonadati</taxon>
        <taxon>Acidobacteriota</taxon>
        <taxon>Terriglobia</taxon>
        <taxon>Terriglobales</taxon>
        <taxon>Acidobacteriaceae</taxon>
        <taxon>Acidicapsa</taxon>
    </lineage>
</organism>
<evidence type="ECO:0000313" key="5">
    <source>
        <dbReference type="EMBL" id="MFC5861301.1"/>
    </source>
</evidence>
<dbReference type="Proteomes" id="UP001596091">
    <property type="component" value="Unassembled WGS sequence"/>
</dbReference>
<sequence>MSQPSRKSARKQRHRLVPGPEHAAVFAALGDQTRLVLLSQLMDGEHVSIAGLTEGSGLTRQAITKHLRVLEKSRIVRCTRRGREQLYSLNPKPLMELREYLDLVSRQWDGALMRLKSLVEER</sequence>
<keyword evidence="3" id="KW-0804">Transcription</keyword>
<keyword evidence="6" id="KW-1185">Reference proteome</keyword>
<evidence type="ECO:0000256" key="1">
    <source>
        <dbReference type="ARBA" id="ARBA00023015"/>
    </source>
</evidence>
<dbReference type="InterPro" id="IPR051011">
    <property type="entry name" value="Metal_resp_trans_reg"/>
</dbReference>
<evidence type="ECO:0000259" key="4">
    <source>
        <dbReference type="PROSITE" id="PS50987"/>
    </source>
</evidence>
<dbReference type="InterPro" id="IPR036390">
    <property type="entry name" value="WH_DNA-bd_sf"/>
</dbReference>
<dbReference type="CDD" id="cd00090">
    <property type="entry name" value="HTH_ARSR"/>
    <property type="match status" value="1"/>
</dbReference>
<dbReference type="Pfam" id="PF01022">
    <property type="entry name" value="HTH_5"/>
    <property type="match status" value="1"/>
</dbReference>
<dbReference type="PANTHER" id="PTHR43132">
    <property type="entry name" value="ARSENICAL RESISTANCE OPERON REPRESSOR ARSR-RELATED"/>
    <property type="match status" value="1"/>
</dbReference>
<accession>A0ABW1EBL7</accession>
<dbReference type="PRINTS" id="PR00778">
    <property type="entry name" value="HTHARSR"/>
</dbReference>
<dbReference type="SMART" id="SM00418">
    <property type="entry name" value="HTH_ARSR"/>
    <property type="match status" value="1"/>
</dbReference>
<dbReference type="InterPro" id="IPR036388">
    <property type="entry name" value="WH-like_DNA-bd_sf"/>
</dbReference>
<proteinExistence type="predicted"/>
<evidence type="ECO:0000256" key="3">
    <source>
        <dbReference type="ARBA" id="ARBA00023163"/>
    </source>
</evidence>
<evidence type="ECO:0000313" key="6">
    <source>
        <dbReference type="Proteomes" id="UP001596091"/>
    </source>
</evidence>
<keyword evidence="1" id="KW-0805">Transcription regulation</keyword>
<protein>
    <submittedName>
        <fullName evidence="5">ArsR/SmtB family transcription factor</fullName>
    </submittedName>
</protein>
<feature type="domain" description="HTH arsR-type" evidence="4">
    <location>
        <begin position="14"/>
        <end position="109"/>
    </location>
</feature>
<keyword evidence="2" id="KW-0238">DNA-binding</keyword>
<reference evidence="6" key="1">
    <citation type="journal article" date="2019" name="Int. J. Syst. Evol. Microbiol.">
        <title>The Global Catalogue of Microorganisms (GCM) 10K type strain sequencing project: providing services to taxonomists for standard genome sequencing and annotation.</title>
        <authorList>
            <consortium name="The Broad Institute Genomics Platform"/>
            <consortium name="The Broad Institute Genome Sequencing Center for Infectious Disease"/>
            <person name="Wu L."/>
            <person name="Ma J."/>
        </authorList>
    </citation>
    <scope>NUCLEOTIDE SEQUENCE [LARGE SCALE GENOMIC DNA]</scope>
    <source>
        <strain evidence="6">JCM 4087</strain>
    </source>
</reference>
<dbReference type="RefSeq" id="WP_263333982.1">
    <property type="nucleotide sequence ID" value="NZ_JAGSYH010000002.1"/>
</dbReference>
<name>A0ABW1EBL7_9BACT</name>
<evidence type="ECO:0000256" key="2">
    <source>
        <dbReference type="ARBA" id="ARBA00023125"/>
    </source>
</evidence>
<gene>
    <name evidence="5" type="ORF">ACFPT7_03255</name>
</gene>
<dbReference type="SUPFAM" id="SSF46785">
    <property type="entry name" value="Winged helix' DNA-binding domain"/>
    <property type="match status" value="1"/>
</dbReference>
<comment type="caution">
    <text evidence="5">The sequence shown here is derived from an EMBL/GenBank/DDBJ whole genome shotgun (WGS) entry which is preliminary data.</text>
</comment>